<organism evidence="3 4">
    <name type="scientific">Mycobacterium malmoense</name>
    <dbReference type="NCBI Taxonomy" id="1780"/>
    <lineage>
        <taxon>Bacteria</taxon>
        <taxon>Bacillati</taxon>
        <taxon>Actinomycetota</taxon>
        <taxon>Actinomycetes</taxon>
        <taxon>Mycobacteriales</taxon>
        <taxon>Mycobacteriaceae</taxon>
        <taxon>Mycobacterium</taxon>
    </lineage>
</organism>
<evidence type="ECO:0000313" key="4">
    <source>
        <dbReference type="Proteomes" id="UP000243140"/>
    </source>
</evidence>
<reference evidence="3 4" key="1">
    <citation type="submission" date="2017-02" db="EMBL/GenBank/DDBJ databases">
        <title>The new phylogeny of genus Mycobacterium.</title>
        <authorList>
            <person name="Tortoli E."/>
            <person name="Trovato A."/>
            <person name="Cirillo D.M."/>
        </authorList>
    </citation>
    <scope>NUCLEOTIDE SEQUENCE [LARGE SCALE GENOMIC DNA]</scope>
    <source>
        <strain evidence="3 4">IP1130001</strain>
    </source>
</reference>
<dbReference type="Pfam" id="PF20789">
    <property type="entry name" value="4HBT_3C"/>
    <property type="match status" value="1"/>
</dbReference>
<dbReference type="Gene3D" id="2.40.160.210">
    <property type="entry name" value="Acyl-CoA thioesterase, double hotdog domain"/>
    <property type="match status" value="1"/>
</dbReference>
<feature type="domain" description="Acyl-CoA thioesterase-like C-terminal" evidence="2">
    <location>
        <begin position="141"/>
        <end position="265"/>
    </location>
</feature>
<comment type="caution">
    <text evidence="3">The sequence shown here is derived from an EMBL/GenBank/DDBJ whole genome shotgun (WGS) entry which is preliminary data.</text>
</comment>
<dbReference type="InterPro" id="IPR049450">
    <property type="entry name" value="ACOT8-like_C"/>
</dbReference>
<protein>
    <submittedName>
        <fullName evidence="3">Thioesterase</fullName>
    </submittedName>
</protein>
<evidence type="ECO:0000259" key="2">
    <source>
        <dbReference type="Pfam" id="PF20789"/>
    </source>
</evidence>
<dbReference type="InterPro" id="IPR049449">
    <property type="entry name" value="TesB_ACOT8-like_N"/>
</dbReference>
<accession>A0ABX3SMK0</accession>
<dbReference type="SUPFAM" id="SSF54637">
    <property type="entry name" value="Thioesterase/thiol ester dehydrase-isomerase"/>
    <property type="match status" value="1"/>
</dbReference>
<gene>
    <name evidence="3" type="ORF">BST29_22345</name>
</gene>
<dbReference type="Pfam" id="PF13622">
    <property type="entry name" value="4HBT_3"/>
    <property type="match status" value="1"/>
</dbReference>
<name>A0ABX3SMK0_MYCMA</name>
<dbReference type="InterPro" id="IPR042171">
    <property type="entry name" value="Acyl-CoA_hotdog"/>
</dbReference>
<dbReference type="RefSeq" id="WP_071512589.1">
    <property type="nucleotide sequence ID" value="NZ_CP060015.1"/>
</dbReference>
<keyword evidence="4" id="KW-1185">Reference proteome</keyword>
<proteinExistence type="predicted"/>
<evidence type="ECO:0000313" key="3">
    <source>
        <dbReference type="EMBL" id="ORA78001.1"/>
    </source>
</evidence>
<dbReference type="InterPro" id="IPR029069">
    <property type="entry name" value="HotDog_dom_sf"/>
</dbReference>
<evidence type="ECO:0000259" key="1">
    <source>
        <dbReference type="Pfam" id="PF13622"/>
    </source>
</evidence>
<sequence length="280" mass="30650">MTDCYYELIDDTDPLGEKFRATDLVRSTWSAAIQHAAPVSALLVRALERCDRRDDTRLSRVVVDLLGPVPAEGELWVRSRLERGGKQIELVGAEMLGLGPDGLPRPVARASGWRLHKLDTAALAHAAAPLPGPLTEARSRDLAKDWDRNYVHSLDWRWLTAPLNDGPGESWITPTVDLVKGETMTQLERLFAVADCANGIGSKLDITRWTFLNTDLAVHMFRIPDGDWVGIRAETNYGPDGIGTTVGTLFDEHGAVGAIQQSVLVRPRPGRTSGGAKIET</sequence>
<dbReference type="Proteomes" id="UP000243140">
    <property type="component" value="Unassembled WGS sequence"/>
</dbReference>
<dbReference type="EMBL" id="MVHV01000032">
    <property type="protein sequence ID" value="ORA78001.1"/>
    <property type="molecule type" value="Genomic_DNA"/>
</dbReference>
<feature type="domain" description="Acyl-CoA thioesterase-like N-terminal HotDog" evidence="1">
    <location>
        <begin position="26"/>
        <end position="114"/>
    </location>
</feature>